<dbReference type="PANTHER" id="PTHR37450">
    <property type="entry name" value="CIPC PROTEIN"/>
    <property type="match status" value="1"/>
</dbReference>
<evidence type="ECO:0000313" key="2">
    <source>
        <dbReference type="EMBL" id="RMZ42361.1"/>
    </source>
</evidence>
<dbReference type="AlphaFoldDB" id="A0AB74CB26"/>
<dbReference type="InterPro" id="IPR022234">
    <property type="entry name" value="DUF3759"/>
</dbReference>
<protein>
    <submittedName>
        <fullName evidence="2">CipC-like antibiotic response protein</fullName>
    </submittedName>
</protein>
<feature type="compositionally biased region" description="Basic and acidic residues" evidence="1">
    <location>
        <begin position="94"/>
        <end position="114"/>
    </location>
</feature>
<dbReference type="EMBL" id="QQZZ01000104">
    <property type="protein sequence ID" value="RMZ42361.1"/>
    <property type="molecule type" value="Genomic_DNA"/>
</dbReference>
<sequence>MPFGWGDAENAHQQVQEGQHEGHLSHDLIAGAAAFTGMKAWEDHQRKEAPVNASGTTIGKEVSHSTAKQVIAGLAAAGVTRLVETKGLNAIDEHKAKKQAEENAQRLYEEHYERGQNAPHFNPNEHKPHPSFERNRFDEHPHHEGRPQGDQVDRW</sequence>
<proteinExistence type="predicted"/>
<dbReference type="PANTHER" id="PTHR37450:SF1">
    <property type="entry name" value="CIPC PROTEIN"/>
    <property type="match status" value="1"/>
</dbReference>
<organism evidence="2 3">
    <name type="scientific">Aspergillus flavus</name>
    <dbReference type="NCBI Taxonomy" id="5059"/>
    <lineage>
        <taxon>Eukaryota</taxon>
        <taxon>Fungi</taxon>
        <taxon>Dikarya</taxon>
        <taxon>Ascomycota</taxon>
        <taxon>Pezizomycotina</taxon>
        <taxon>Eurotiomycetes</taxon>
        <taxon>Eurotiomycetidae</taxon>
        <taxon>Eurotiales</taxon>
        <taxon>Aspergillaceae</taxon>
        <taxon>Aspergillus</taxon>
        <taxon>Aspergillus subgen. Circumdati</taxon>
    </lineage>
</organism>
<feature type="region of interest" description="Disordered" evidence="1">
    <location>
        <begin position="94"/>
        <end position="155"/>
    </location>
</feature>
<evidence type="ECO:0000256" key="1">
    <source>
        <dbReference type="SAM" id="MobiDB-lite"/>
    </source>
</evidence>
<accession>A0AB74CB26</accession>
<reference evidence="2 3" key="1">
    <citation type="submission" date="2018-07" db="EMBL/GenBank/DDBJ databases">
        <title>Identification of spontaneous genetic mutation associated with occurrence of a yellow conidial color mutant of Aspergillus flavus.</title>
        <authorList>
            <person name="Chang P.-K."/>
            <person name="Mack B.M."/>
            <person name="Scharfenstein L."/>
            <person name="Gilbert M.K."/>
        </authorList>
    </citation>
    <scope>NUCLEOTIDE SEQUENCE [LARGE SCALE GENOMIC DNA]</scope>
    <source>
        <strain evidence="2 3">CA14</strain>
    </source>
</reference>
<evidence type="ECO:0000313" key="3">
    <source>
        <dbReference type="Proteomes" id="UP000275480"/>
    </source>
</evidence>
<gene>
    <name evidence="2" type="ORF">CA14_002936</name>
</gene>
<dbReference type="Proteomes" id="UP000275480">
    <property type="component" value="Unassembled WGS sequence"/>
</dbReference>
<feature type="region of interest" description="Disordered" evidence="1">
    <location>
        <begin position="1"/>
        <end position="23"/>
    </location>
</feature>
<comment type="caution">
    <text evidence="2">The sequence shown here is derived from an EMBL/GenBank/DDBJ whole genome shotgun (WGS) entry which is preliminary data.</text>
</comment>
<feature type="compositionally biased region" description="Basic and acidic residues" evidence="1">
    <location>
        <begin position="123"/>
        <end position="155"/>
    </location>
</feature>
<name>A0AB74CB26_ASPFL</name>
<dbReference type="Pfam" id="PF12585">
    <property type="entry name" value="DUF3759"/>
    <property type="match status" value="1"/>
</dbReference>